<evidence type="ECO:0000256" key="2">
    <source>
        <dbReference type="ARBA" id="ARBA00024325"/>
    </source>
</evidence>
<organism evidence="4 5">
    <name type="scientific">Kroppenstedtia sanguinis</name>
    <dbReference type="NCBI Taxonomy" id="1380684"/>
    <lineage>
        <taxon>Bacteria</taxon>
        <taxon>Bacillati</taxon>
        <taxon>Bacillota</taxon>
        <taxon>Bacilli</taxon>
        <taxon>Bacillales</taxon>
        <taxon>Thermoactinomycetaceae</taxon>
        <taxon>Kroppenstedtia</taxon>
    </lineage>
</organism>
<keyword evidence="5" id="KW-1185">Reference proteome</keyword>
<name>A0ABW4CCM9_9BACL</name>
<comment type="similarity">
    <text evidence="3">Belongs to the CotF family.</text>
</comment>
<accession>A0ABW4CCM9</accession>
<keyword evidence="4" id="KW-0167">Capsid protein</keyword>
<keyword evidence="4" id="KW-0946">Virion</keyword>
<dbReference type="Gene3D" id="1.20.1260.10">
    <property type="match status" value="1"/>
</dbReference>
<evidence type="ECO:0000313" key="5">
    <source>
        <dbReference type="Proteomes" id="UP001597282"/>
    </source>
</evidence>
<protein>
    <submittedName>
        <fullName evidence="4">Spore coat protein</fullName>
    </submittedName>
</protein>
<dbReference type="InterPro" id="IPR012851">
    <property type="entry name" value="Spore_coat_CotF-like"/>
</dbReference>
<dbReference type="PANTHER" id="PTHR39183:SF1">
    <property type="entry name" value="SPORE COAT PROTEIN F-LIKE PROTEIN YHCQ"/>
    <property type="match status" value="1"/>
</dbReference>
<evidence type="ECO:0000256" key="3">
    <source>
        <dbReference type="ARBA" id="ARBA00024344"/>
    </source>
</evidence>
<gene>
    <name evidence="4" type="ORF">ACFQ4Y_11495</name>
</gene>
<evidence type="ECO:0000256" key="1">
    <source>
        <dbReference type="ARBA" id="ARBA00022969"/>
    </source>
</evidence>
<dbReference type="RefSeq" id="WP_380165634.1">
    <property type="nucleotide sequence ID" value="NZ_JBHTNU010000010.1"/>
</dbReference>
<dbReference type="EMBL" id="JBHTNU010000010">
    <property type="protein sequence ID" value="MFD1427530.1"/>
    <property type="molecule type" value="Genomic_DNA"/>
</dbReference>
<reference evidence="5" key="1">
    <citation type="journal article" date="2019" name="Int. J. Syst. Evol. Microbiol.">
        <title>The Global Catalogue of Microorganisms (GCM) 10K type strain sequencing project: providing services to taxonomists for standard genome sequencing and annotation.</title>
        <authorList>
            <consortium name="The Broad Institute Genomics Platform"/>
            <consortium name="The Broad Institute Genome Sequencing Center for Infectious Disease"/>
            <person name="Wu L."/>
            <person name="Ma J."/>
        </authorList>
    </citation>
    <scope>NUCLEOTIDE SEQUENCE [LARGE SCALE GENOMIC DNA]</scope>
    <source>
        <strain evidence="5">S1</strain>
    </source>
</reference>
<dbReference type="Pfam" id="PF07875">
    <property type="entry name" value="Coat_F"/>
    <property type="match status" value="1"/>
</dbReference>
<dbReference type="Proteomes" id="UP001597282">
    <property type="component" value="Unassembled WGS sequence"/>
</dbReference>
<dbReference type="PANTHER" id="PTHR39183">
    <property type="entry name" value="SPORE COAT PROTEIN F-LIKE PROTEIN YHCQ"/>
    <property type="match status" value="1"/>
</dbReference>
<evidence type="ECO:0000313" key="4">
    <source>
        <dbReference type="EMBL" id="MFD1427530.1"/>
    </source>
</evidence>
<comment type="subcellular location">
    <subcellularLocation>
        <location evidence="2">Spore coat</location>
    </subcellularLocation>
</comment>
<sequence length="81" mass="9362">MLLAAKNGVRNTAFALTEASTPEVREMLKRQLQDCINHHEQVYAYMEQKGWYNAKDFSKQVQVDQQMAQQAQQMVHPSPQP</sequence>
<proteinExistence type="inferred from homology"/>
<dbReference type="InterPro" id="IPR012347">
    <property type="entry name" value="Ferritin-like"/>
</dbReference>
<keyword evidence="1" id="KW-0749">Sporulation</keyword>
<comment type="caution">
    <text evidence="4">The sequence shown here is derived from an EMBL/GenBank/DDBJ whole genome shotgun (WGS) entry which is preliminary data.</text>
</comment>